<gene>
    <name evidence="1" type="ordered locus">Gura_1647</name>
</gene>
<evidence type="ECO:0000313" key="2">
    <source>
        <dbReference type="Proteomes" id="UP000006695"/>
    </source>
</evidence>
<dbReference type="Proteomes" id="UP000006695">
    <property type="component" value="Chromosome"/>
</dbReference>
<keyword evidence="2" id="KW-1185">Reference proteome</keyword>
<reference evidence="1 2" key="1">
    <citation type="submission" date="2007-05" db="EMBL/GenBank/DDBJ databases">
        <title>Complete sequence of Geobacter uraniireducens Rf4.</title>
        <authorList>
            <consortium name="US DOE Joint Genome Institute"/>
            <person name="Copeland A."/>
            <person name="Lucas S."/>
            <person name="Lapidus A."/>
            <person name="Barry K."/>
            <person name="Detter J.C."/>
            <person name="Glavina del Rio T."/>
            <person name="Hammon N."/>
            <person name="Israni S."/>
            <person name="Dalin E."/>
            <person name="Tice H."/>
            <person name="Pitluck S."/>
            <person name="Chertkov O."/>
            <person name="Brettin T."/>
            <person name="Bruce D."/>
            <person name="Han C."/>
            <person name="Schmutz J."/>
            <person name="Larimer F."/>
            <person name="Land M."/>
            <person name="Hauser L."/>
            <person name="Kyrpides N."/>
            <person name="Mikhailova N."/>
            <person name="Shelobolina E."/>
            <person name="Aklujkar M."/>
            <person name="Lovley D."/>
            <person name="Richardson P."/>
        </authorList>
    </citation>
    <scope>NUCLEOTIDE SEQUENCE [LARGE SCALE GENOMIC DNA]</scope>
    <source>
        <strain evidence="1 2">Rf4</strain>
    </source>
</reference>
<accession>A5GEI7</accession>
<dbReference type="KEGG" id="gur:Gura_1647"/>
<dbReference type="RefSeq" id="WP_011938549.1">
    <property type="nucleotide sequence ID" value="NC_009483.1"/>
</dbReference>
<evidence type="ECO:0000313" key="1">
    <source>
        <dbReference type="EMBL" id="ABQ25842.1"/>
    </source>
</evidence>
<protein>
    <recommendedName>
        <fullName evidence="3">MerR family transcriptional regulator</fullName>
    </recommendedName>
</protein>
<evidence type="ECO:0008006" key="3">
    <source>
        <dbReference type="Google" id="ProtNLM"/>
    </source>
</evidence>
<dbReference type="HOGENOM" id="CLU_2934945_0_0_7"/>
<sequence length="60" mass="6879">MSFAKTWYTLEEAAEKYGLEKGMILKWVDEGVVRSEEADKKVVRVNADDLELKVQEMTGI</sequence>
<dbReference type="OrthoDB" id="5397962at2"/>
<dbReference type="STRING" id="351605.Gura_1647"/>
<dbReference type="AlphaFoldDB" id="A5GEI7"/>
<organism evidence="1 2">
    <name type="scientific">Geotalea uraniireducens (strain Rf4)</name>
    <name type="common">Geobacter uraniireducens</name>
    <dbReference type="NCBI Taxonomy" id="351605"/>
    <lineage>
        <taxon>Bacteria</taxon>
        <taxon>Pseudomonadati</taxon>
        <taxon>Thermodesulfobacteriota</taxon>
        <taxon>Desulfuromonadia</taxon>
        <taxon>Geobacterales</taxon>
        <taxon>Geobacteraceae</taxon>
        <taxon>Geotalea</taxon>
    </lineage>
</organism>
<dbReference type="Gene3D" id="1.10.1660.10">
    <property type="match status" value="1"/>
</dbReference>
<name>A5GEI7_GEOUR</name>
<proteinExistence type="predicted"/>
<dbReference type="EMBL" id="CP000698">
    <property type="protein sequence ID" value="ABQ25842.1"/>
    <property type="molecule type" value="Genomic_DNA"/>
</dbReference>